<gene>
    <name evidence="1" type="ORF">BS101_05300</name>
</gene>
<dbReference type="AlphaFoldDB" id="A0A1L5F5E2"/>
<evidence type="ECO:0000313" key="2">
    <source>
        <dbReference type="Proteomes" id="UP000184604"/>
    </source>
</evidence>
<sequence length="186" mass="22602">MAYEELIVSAFGQSVSCATMCGMCESLYKKYKFENYRVIDYADRKYNLPKKNEMVIDDEHLFVWLLSKACKLFFQKKTIDYKIKWLVRDALLIFIIYRESGPKLLLKINKILSFEWTKGVLKSELEHFFKYYEHEWSQIYYRNSVEKRDINDMFNKLFFILSNNNVFIDTPIYNWSDRHKCRIHIC</sequence>
<dbReference type="RefSeq" id="WP_073537880.1">
    <property type="nucleotide sequence ID" value="NZ_CP018335.1"/>
</dbReference>
<protein>
    <submittedName>
        <fullName evidence="1">Uncharacterized protein</fullName>
    </submittedName>
</protein>
<dbReference type="Proteomes" id="UP000184604">
    <property type="component" value="Chromosome"/>
</dbReference>
<reference evidence="1 2" key="1">
    <citation type="submission" date="2016-12" db="EMBL/GenBank/DDBJ databases">
        <title>Complete genome sequence of Clostridium kluyveri JZZ isolated from the pit mud of a Chinese flavor liquor-making factory.</title>
        <authorList>
            <person name="Wang Y."/>
        </authorList>
    </citation>
    <scope>NUCLEOTIDE SEQUENCE [LARGE SCALE GENOMIC DNA]</scope>
    <source>
        <strain evidence="1 2">JZZ</strain>
    </source>
</reference>
<name>A0A1L5F5E2_CLOKL</name>
<organism evidence="1 2">
    <name type="scientific">Clostridium kluyveri</name>
    <dbReference type="NCBI Taxonomy" id="1534"/>
    <lineage>
        <taxon>Bacteria</taxon>
        <taxon>Bacillati</taxon>
        <taxon>Bacillota</taxon>
        <taxon>Clostridia</taxon>
        <taxon>Eubacteriales</taxon>
        <taxon>Clostridiaceae</taxon>
        <taxon>Clostridium</taxon>
    </lineage>
</organism>
<evidence type="ECO:0000313" key="1">
    <source>
        <dbReference type="EMBL" id="APM38197.1"/>
    </source>
</evidence>
<accession>A0A1L5F5E2</accession>
<dbReference type="EMBL" id="CP018335">
    <property type="protein sequence ID" value="APM38197.1"/>
    <property type="molecule type" value="Genomic_DNA"/>
</dbReference>
<proteinExistence type="predicted"/>